<dbReference type="AlphaFoldDB" id="A0A5N6YIL2"/>
<organism evidence="2">
    <name type="scientific">Aspergillus arachidicola</name>
    <dbReference type="NCBI Taxonomy" id="656916"/>
    <lineage>
        <taxon>Eukaryota</taxon>
        <taxon>Fungi</taxon>
        <taxon>Dikarya</taxon>
        <taxon>Ascomycota</taxon>
        <taxon>Pezizomycotina</taxon>
        <taxon>Eurotiomycetes</taxon>
        <taxon>Eurotiomycetidae</taxon>
        <taxon>Eurotiales</taxon>
        <taxon>Aspergillaceae</taxon>
        <taxon>Aspergillus</taxon>
        <taxon>Aspergillus subgen. Circumdati</taxon>
    </lineage>
</organism>
<keyword evidence="1" id="KW-1133">Transmembrane helix</keyword>
<reference evidence="2" key="1">
    <citation type="submission" date="2019-04" db="EMBL/GenBank/DDBJ databases">
        <title>Friends and foes A comparative genomics study of 23 Aspergillus species from section Flavi.</title>
        <authorList>
            <consortium name="DOE Joint Genome Institute"/>
            <person name="Kjaerbolling I."/>
            <person name="Vesth T."/>
            <person name="Frisvad J.C."/>
            <person name="Nybo J.L."/>
            <person name="Theobald S."/>
            <person name="Kildgaard S."/>
            <person name="Isbrandt T."/>
            <person name="Kuo A."/>
            <person name="Sato A."/>
            <person name="Lyhne E.K."/>
            <person name="Kogle M.E."/>
            <person name="Wiebenga A."/>
            <person name="Kun R.S."/>
            <person name="Lubbers R.J."/>
            <person name="Makela M.R."/>
            <person name="Barry K."/>
            <person name="Chovatia M."/>
            <person name="Clum A."/>
            <person name="Daum C."/>
            <person name="Haridas S."/>
            <person name="He G."/>
            <person name="LaButti K."/>
            <person name="Lipzen A."/>
            <person name="Mondo S."/>
            <person name="Riley R."/>
            <person name="Salamov A."/>
            <person name="Simmons B.A."/>
            <person name="Magnuson J.K."/>
            <person name="Henrissat B."/>
            <person name="Mortensen U.H."/>
            <person name="Larsen T.O."/>
            <person name="Devries R.P."/>
            <person name="Grigoriev I.V."/>
            <person name="Machida M."/>
            <person name="Baker S.E."/>
            <person name="Andersen M.R."/>
        </authorList>
    </citation>
    <scope>NUCLEOTIDE SEQUENCE</scope>
    <source>
        <strain evidence="2">CBS 117612</strain>
    </source>
</reference>
<evidence type="ECO:0000256" key="1">
    <source>
        <dbReference type="SAM" id="Phobius"/>
    </source>
</evidence>
<evidence type="ECO:0000313" key="2">
    <source>
        <dbReference type="EMBL" id="KAE8345108.1"/>
    </source>
</evidence>
<proteinExistence type="predicted"/>
<dbReference type="Proteomes" id="UP000325558">
    <property type="component" value="Unassembled WGS sequence"/>
</dbReference>
<keyword evidence="1" id="KW-0812">Transmembrane</keyword>
<protein>
    <submittedName>
        <fullName evidence="2">Uncharacterized protein</fullName>
    </submittedName>
</protein>
<sequence length="150" mass="16182">MYSFRMAVPNLIGRIRMCAGLGARARRSRSVAWIPIVCFGVITVEVDMAICLATIVGLQAKGGERDILVYPEALLPFGTEAPTNNNSGPYLDCTHIWPPTCCGLYVRIWLSSGLGCRFASAIRPSGNIMGHGATGSCRWLHGLRATTGVR</sequence>
<dbReference type="EMBL" id="ML737121">
    <property type="protein sequence ID" value="KAE8345108.1"/>
    <property type="molecule type" value="Genomic_DNA"/>
</dbReference>
<keyword evidence="1" id="KW-0472">Membrane</keyword>
<accession>A0A5N6YIL2</accession>
<name>A0A5N6YIL2_9EURO</name>
<gene>
    <name evidence="2" type="ORF">BDV24DRAFT_4546</name>
</gene>
<feature type="transmembrane region" description="Helical" evidence="1">
    <location>
        <begin position="32"/>
        <end position="58"/>
    </location>
</feature>
<dbReference type="OrthoDB" id="408631at2759"/>